<dbReference type="Proteomes" id="UP000198297">
    <property type="component" value="Unassembled WGS sequence"/>
</dbReference>
<proteinExistence type="predicted"/>
<evidence type="ECO:0000313" key="1">
    <source>
        <dbReference type="EMBL" id="SNR72103.1"/>
    </source>
</evidence>
<organism evidence="1 2">
    <name type="scientific">Halorubrum ezzemoulense</name>
    <name type="common">Halorubrum chaoviator</name>
    <dbReference type="NCBI Taxonomy" id="337243"/>
    <lineage>
        <taxon>Archaea</taxon>
        <taxon>Methanobacteriati</taxon>
        <taxon>Methanobacteriota</taxon>
        <taxon>Stenosarchaea group</taxon>
        <taxon>Halobacteria</taxon>
        <taxon>Halobacteriales</taxon>
        <taxon>Haloferacaceae</taxon>
        <taxon>Halorubrum</taxon>
    </lineage>
</organism>
<name>A0A238YNE3_HALEZ</name>
<reference evidence="1 2" key="1">
    <citation type="submission" date="2017-06" db="EMBL/GenBank/DDBJ databases">
        <authorList>
            <person name="Kim H.J."/>
            <person name="Triplett B.A."/>
        </authorList>
    </citation>
    <scope>NUCLEOTIDE SEQUENCE [LARGE SCALE GENOMIC DNA]</scope>
    <source>
        <strain evidence="1 2">DSM 19316</strain>
    </source>
</reference>
<dbReference type="RefSeq" id="WP_141134122.1">
    <property type="nucleotide sequence ID" value="NZ_FZNK01000015.1"/>
</dbReference>
<sequence length="229" mass="26256">MDDIKDLTNFCDELEELQGKEKVLADISRWISTDQVSVFWQQNTNRYPSFTPVGRPAPDLLVDDTKELYALCVVHAEGSSEKIREAFVKAVNIWERMVADPPDYERDFSKEAPSGVLVATEQSLDGHLFSGNKNRDQPVRFSDDRQQAVDQGFLPQREFAATQEVIRSAWRFAKDRGGSDEIGVGALLSSRLDSKEDTQSEQYDPAAFYYLPRESEPHRWESIPWFLWS</sequence>
<dbReference type="AlphaFoldDB" id="A0A238YNE3"/>
<gene>
    <name evidence="1" type="ORF">SAMN06266787_1154</name>
</gene>
<evidence type="ECO:0000313" key="2">
    <source>
        <dbReference type="Proteomes" id="UP000198297"/>
    </source>
</evidence>
<dbReference type="EMBL" id="FZNK01000015">
    <property type="protein sequence ID" value="SNR72103.1"/>
    <property type="molecule type" value="Genomic_DNA"/>
</dbReference>
<accession>A0A238YNE3</accession>
<protein>
    <submittedName>
        <fullName evidence="1">Uncharacterized protein</fullName>
    </submittedName>
</protein>